<dbReference type="AlphaFoldDB" id="A0A7M5X4I4"/>
<dbReference type="InterPro" id="IPR043195">
    <property type="entry name" value="TTC12"/>
</dbReference>
<dbReference type="SUPFAM" id="SSF48371">
    <property type="entry name" value="ARM repeat"/>
    <property type="match status" value="1"/>
</dbReference>
<dbReference type="Pfam" id="PF13414">
    <property type="entry name" value="TPR_11"/>
    <property type="match status" value="1"/>
</dbReference>
<evidence type="ECO:0000256" key="1">
    <source>
        <dbReference type="PROSITE-ProRule" id="PRU00339"/>
    </source>
</evidence>
<dbReference type="InterPro" id="IPR019734">
    <property type="entry name" value="TPR_rpt"/>
</dbReference>
<evidence type="ECO:0000313" key="3">
    <source>
        <dbReference type="EnsemblMetazoa" id="CLYHEMP017624.2"/>
    </source>
</evidence>
<organism evidence="3 4">
    <name type="scientific">Clytia hemisphaerica</name>
    <dbReference type="NCBI Taxonomy" id="252671"/>
    <lineage>
        <taxon>Eukaryota</taxon>
        <taxon>Metazoa</taxon>
        <taxon>Cnidaria</taxon>
        <taxon>Hydrozoa</taxon>
        <taxon>Hydroidolina</taxon>
        <taxon>Leptothecata</taxon>
        <taxon>Obeliida</taxon>
        <taxon>Clytiidae</taxon>
        <taxon>Clytia</taxon>
    </lineage>
</organism>
<dbReference type="GeneID" id="136801327"/>
<feature type="compositionally biased region" description="Basic and acidic residues" evidence="2">
    <location>
        <begin position="28"/>
        <end position="41"/>
    </location>
</feature>
<dbReference type="Pfam" id="PF13181">
    <property type="entry name" value="TPR_8"/>
    <property type="match status" value="1"/>
</dbReference>
<dbReference type="Gene3D" id="1.25.40.10">
    <property type="entry name" value="Tetratricopeptide repeat domain"/>
    <property type="match status" value="1"/>
</dbReference>
<keyword evidence="1" id="KW-0802">TPR repeat</keyword>
<feature type="compositionally biased region" description="Basic and acidic residues" evidence="2">
    <location>
        <begin position="90"/>
        <end position="102"/>
    </location>
</feature>
<sequence>MSGDKDLDSFLKKIDDVGSLIRDMNTGSEEKRSKAMEKADEFLTEYRQQQHSSDGSSAVNRSVINKYTDDEQKPTSQRNEISQEAFMASVERDATERTERRQKNLVTSTSYKEKGNSAFKSGHFTEAIEWYSKAISLSPDQVTYYSNRTQAYIKANHYEKALDDCDIGLRLDETFVKLYVHKGRSLMYLNRFQEAIETFQFLIKMDKKHKKLADEYLEEVEKRRLDHQNEEKANNLLTEGDDGMRQMKDEIDKLRKGSCKDITKSLTVLAKCCRDETFRSGFRQFQGFKIFKENNTLKRIEESDDVSIKNKCICLLSQLVLDDEQNSKMAGEMRGALYVTVEMLDEQSPIEHKVDALQFLNRLSVHKQSVALMNQNCPMERLLNLLLPLIGQGGEMAIVAIGLLNNLALVKEFVIKFKDKLSENFVPGIFKMMELLCLPFESQQQVSLNFLSVMNTSITTVSNLFLTPAIRNRFKSEQLWRPSISLMTKYISEKDDVTKQKIVDTTLGMFVNLSINGFHLPKNDYQLFLDLSQLLLSSDVMKCERCMCIWSYLMKDNTDLVKIAIEKKLPNHIIKVFKKHKGREEIVKHIIRCLAIFANQNNNVSLLLHSEKAIPLLLDLLTSKNSTIVGNIPQCLNSFTKINTIVEYLADYDLVGCLLNIVRDETFPKQVRYNCAVTIGKFGTADHRYLERLRELHGMEILHQIMKEVGANK</sequence>
<feature type="repeat" description="TPR" evidence="1">
    <location>
        <begin position="108"/>
        <end position="141"/>
    </location>
</feature>
<accession>A0A7M5X4I4</accession>
<evidence type="ECO:0000313" key="4">
    <source>
        <dbReference type="Proteomes" id="UP000594262"/>
    </source>
</evidence>
<dbReference type="EnsemblMetazoa" id="CLYHEMT017624.2">
    <property type="protein sequence ID" value="CLYHEMP017624.2"/>
    <property type="gene ID" value="CLYHEMG017624"/>
</dbReference>
<dbReference type="SMART" id="SM00028">
    <property type="entry name" value="TPR"/>
    <property type="match status" value="3"/>
</dbReference>
<feature type="compositionally biased region" description="Polar residues" evidence="2">
    <location>
        <begin position="46"/>
        <end position="61"/>
    </location>
</feature>
<dbReference type="PANTHER" id="PTHR46540:SF1">
    <property type="entry name" value="TETRATRICOPEPTIDE REPEAT PROTEIN 12"/>
    <property type="match status" value="1"/>
</dbReference>
<dbReference type="GO" id="GO:0070286">
    <property type="term" value="P:axonemal dynein complex assembly"/>
    <property type="evidence" value="ECO:0007669"/>
    <property type="project" value="TreeGrafter"/>
</dbReference>
<evidence type="ECO:0000256" key="2">
    <source>
        <dbReference type="SAM" id="MobiDB-lite"/>
    </source>
</evidence>
<dbReference type="Gene3D" id="1.25.10.10">
    <property type="entry name" value="Leucine-rich Repeat Variant"/>
    <property type="match status" value="2"/>
</dbReference>
<dbReference type="GO" id="GO:0005737">
    <property type="term" value="C:cytoplasm"/>
    <property type="evidence" value="ECO:0007669"/>
    <property type="project" value="TreeGrafter"/>
</dbReference>
<feature type="repeat" description="TPR" evidence="1">
    <location>
        <begin position="176"/>
        <end position="209"/>
    </location>
</feature>
<keyword evidence="4" id="KW-1185">Reference proteome</keyword>
<name>A0A7M5X4I4_9CNID</name>
<feature type="region of interest" description="Disordered" evidence="2">
    <location>
        <begin position="86"/>
        <end position="109"/>
    </location>
</feature>
<dbReference type="RefSeq" id="XP_066914074.1">
    <property type="nucleotide sequence ID" value="XM_067057973.1"/>
</dbReference>
<dbReference type="SUPFAM" id="SSF48452">
    <property type="entry name" value="TPR-like"/>
    <property type="match status" value="1"/>
</dbReference>
<dbReference type="GO" id="GO:0005813">
    <property type="term" value="C:centrosome"/>
    <property type="evidence" value="ECO:0007669"/>
    <property type="project" value="TreeGrafter"/>
</dbReference>
<dbReference type="Proteomes" id="UP000594262">
    <property type="component" value="Unplaced"/>
</dbReference>
<dbReference type="GO" id="GO:0007288">
    <property type="term" value="P:sperm axoneme assembly"/>
    <property type="evidence" value="ECO:0007669"/>
    <property type="project" value="TreeGrafter"/>
</dbReference>
<protein>
    <submittedName>
        <fullName evidence="3">Uncharacterized protein</fullName>
    </submittedName>
</protein>
<feature type="region of interest" description="Disordered" evidence="2">
    <location>
        <begin position="24"/>
        <end position="61"/>
    </location>
</feature>
<dbReference type="InterPro" id="IPR011990">
    <property type="entry name" value="TPR-like_helical_dom_sf"/>
</dbReference>
<dbReference type="InterPro" id="IPR016024">
    <property type="entry name" value="ARM-type_fold"/>
</dbReference>
<proteinExistence type="predicted"/>
<dbReference type="PROSITE" id="PS50005">
    <property type="entry name" value="TPR"/>
    <property type="match status" value="2"/>
</dbReference>
<dbReference type="PANTHER" id="PTHR46540">
    <property type="entry name" value="TETRATRICOPEPTIDE REPEAT PROTEIN 12"/>
    <property type="match status" value="1"/>
</dbReference>
<dbReference type="OrthoDB" id="629492at2759"/>
<reference evidence="3" key="1">
    <citation type="submission" date="2021-01" db="UniProtKB">
        <authorList>
            <consortium name="EnsemblMetazoa"/>
        </authorList>
    </citation>
    <scope>IDENTIFICATION</scope>
</reference>
<dbReference type="InterPro" id="IPR011989">
    <property type="entry name" value="ARM-like"/>
</dbReference>